<evidence type="ECO:0000313" key="1">
    <source>
        <dbReference type="EMBL" id="MBX64334.1"/>
    </source>
</evidence>
<dbReference type="EMBL" id="GGEC01083850">
    <property type="protein sequence ID" value="MBX64334.1"/>
    <property type="molecule type" value="Transcribed_RNA"/>
</dbReference>
<proteinExistence type="predicted"/>
<organism evidence="1">
    <name type="scientific">Rhizophora mucronata</name>
    <name type="common">Asiatic mangrove</name>
    <dbReference type="NCBI Taxonomy" id="61149"/>
    <lineage>
        <taxon>Eukaryota</taxon>
        <taxon>Viridiplantae</taxon>
        <taxon>Streptophyta</taxon>
        <taxon>Embryophyta</taxon>
        <taxon>Tracheophyta</taxon>
        <taxon>Spermatophyta</taxon>
        <taxon>Magnoliopsida</taxon>
        <taxon>eudicotyledons</taxon>
        <taxon>Gunneridae</taxon>
        <taxon>Pentapetalae</taxon>
        <taxon>rosids</taxon>
        <taxon>fabids</taxon>
        <taxon>Malpighiales</taxon>
        <taxon>Rhizophoraceae</taxon>
        <taxon>Rhizophora</taxon>
    </lineage>
</organism>
<reference evidence="1" key="1">
    <citation type="submission" date="2018-02" db="EMBL/GenBank/DDBJ databases">
        <title>Rhizophora mucronata_Transcriptome.</title>
        <authorList>
            <person name="Meera S.P."/>
            <person name="Sreeshan A."/>
            <person name="Augustine A."/>
        </authorList>
    </citation>
    <scope>NUCLEOTIDE SEQUENCE</scope>
    <source>
        <tissue evidence="1">Leaf</tissue>
    </source>
</reference>
<accession>A0A2P2QBM7</accession>
<dbReference type="AlphaFoldDB" id="A0A2P2QBM7"/>
<name>A0A2P2QBM7_RHIMU</name>
<sequence>MVDLDNWKKKGKPAKFVVVLTKKIPKLCDPKTLVNL</sequence>
<protein>
    <submittedName>
        <fullName evidence="1">Uncharacterized protein</fullName>
    </submittedName>
</protein>